<dbReference type="OrthoDB" id="73532at2759"/>
<accession>A0A7J6LCD8</accession>
<evidence type="ECO:0000313" key="3">
    <source>
        <dbReference type="Proteomes" id="UP000591131"/>
    </source>
</evidence>
<name>A0A7J6LCD8_PERCH</name>
<dbReference type="Proteomes" id="UP000591131">
    <property type="component" value="Unassembled WGS sequence"/>
</dbReference>
<proteinExistence type="predicted"/>
<evidence type="ECO:0000313" key="2">
    <source>
        <dbReference type="EMBL" id="KAF4656771.1"/>
    </source>
</evidence>
<keyword evidence="1" id="KW-0472">Membrane</keyword>
<keyword evidence="3" id="KW-1185">Reference proteome</keyword>
<feature type="transmembrane region" description="Helical" evidence="1">
    <location>
        <begin position="12"/>
        <end position="31"/>
    </location>
</feature>
<evidence type="ECO:0000256" key="1">
    <source>
        <dbReference type="SAM" id="Phobius"/>
    </source>
</evidence>
<sequence length="204" mass="23952">MYLRHFPTLPEYRPLMASLMVPIIFALWFTFTDFTGKIMSFCGAVMYAFIESTYLTFHEGHFHSSFAQFWCNIWYNPIVTEVYRRHAIPALTNLLVENSQFFQAHFGEDPLVLASVLAVCLMPLNIWCLEVVQGYLIIFLYGKNIAWDYSYSKFAVMHGNCNLTMFPEWLAFGLILERIYWPFIVPFFEGRVVGVAQHEYGIWF</sequence>
<organism evidence="2 3">
    <name type="scientific">Perkinsus chesapeaki</name>
    <name type="common">Clam parasite</name>
    <name type="synonym">Perkinsus andrewsi</name>
    <dbReference type="NCBI Taxonomy" id="330153"/>
    <lineage>
        <taxon>Eukaryota</taxon>
        <taxon>Sar</taxon>
        <taxon>Alveolata</taxon>
        <taxon>Perkinsozoa</taxon>
        <taxon>Perkinsea</taxon>
        <taxon>Perkinsida</taxon>
        <taxon>Perkinsidae</taxon>
        <taxon>Perkinsus</taxon>
    </lineage>
</organism>
<keyword evidence="1" id="KW-1133">Transmembrane helix</keyword>
<keyword evidence="1" id="KW-0812">Transmembrane</keyword>
<dbReference type="AlphaFoldDB" id="A0A7J6LCD8"/>
<comment type="caution">
    <text evidence="2">The sequence shown here is derived from an EMBL/GenBank/DDBJ whole genome shotgun (WGS) entry which is preliminary data.</text>
</comment>
<reference evidence="2 3" key="1">
    <citation type="submission" date="2020-04" db="EMBL/GenBank/DDBJ databases">
        <title>Perkinsus chesapeaki whole genome sequence.</title>
        <authorList>
            <person name="Bogema D.R."/>
        </authorList>
    </citation>
    <scope>NUCLEOTIDE SEQUENCE [LARGE SCALE GENOMIC DNA]</scope>
    <source>
        <strain evidence="2">ATCC PRA-425</strain>
    </source>
</reference>
<dbReference type="EMBL" id="JAAPAO010000578">
    <property type="protein sequence ID" value="KAF4656771.1"/>
    <property type="molecule type" value="Genomic_DNA"/>
</dbReference>
<protein>
    <submittedName>
        <fullName evidence="2">Uncharacterized protein</fullName>
    </submittedName>
</protein>
<gene>
    <name evidence="2" type="ORF">FOL47_008749</name>
</gene>